<comment type="caution">
    <text evidence="1">The sequence shown here is derived from an EMBL/GenBank/DDBJ whole genome shotgun (WGS) entry which is preliminary data.</text>
</comment>
<protein>
    <submittedName>
        <fullName evidence="1">Uncharacterized protein</fullName>
    </submittedName>
</protein>
<evidence type="ECO:0000313" key="2">
    <source>
        <dbReference type="Proteomes" id="UP001642484"/>
    </source>
</evidence>
<evidence type="ECO:0000313" key="1">
    <source>
        <dbReference type="EMBL" id="CAK9037266.1"/>
    </source>
</evidence>
<reference evidence="1 2" key="1">
    <citation type="submission" date="2024-02" db="EMBL/GenBank/DDBJ databases">
        <authorList>
            <person name="Chen Y."/>
            <person name="Shah S."/>
            <person name="Dougan E. K."/>
            <person name="Thang M."/>
            <person name="Chan C."/>
        </authorList>
    </citation>
    <scope>NUCLEOTIDE SEQUENCE [LARGE SCALE GENOMIC DNA]</scope>
</reference>
<gene>
    <name evidence="1" type="ORF">CCMP2556_LOCUS20611</name>
</gene>
<proteinExistence type="predicted"/>
<name>A0ABP0LET7_9DINO</name>
<sequence length="49" mass="5990">MDEWKEALDNEDNEELRDLFEFDQRPMRILAKKLPKKLMTGRKKNHFPS</sequence>
<keyword evidence="2" id="KW-1185">Reference proteome</keyword>
<dbReference type="EMBL" id="CAXAMN010012113">
    <property type="protein sequence ID" value="CAK9037266.1"/>
    <property type="molecule type" value="Genomic_DNA"/>
</dbReference>
<organism evidence="1 2">
    <name type="scientific">Durusdinium trenchii</name>
    <dbReference type="NCBI Taxonomy" id="1381693"/>
    <lineage>
        <taxon>Eukaryota</taxon>
        <taxon>Sar</taxon>
        <taxon>Alveolata</taxon>
        <taxon>Dinophyceae</taxon>
        <taxon>Suessiales</taxon>
        <taxon>Symbiodiniaceae</taxon>
        <taxon>Durusdinium</taxon>
    </lineage>
</organism>
<dbReference type="Proteomes" id="UP001642484">
    <property type="component" value="Unassembled WGS sequence"/>
</dbReference>
<accession>A0ABP0LET7</accession>